<dbReference type="AlphaFoldDB" id="A0A9D3WQ32"/>
<sequence>MTMPSSPVTQIPVSARACTPVGVSAERVKEPSSRQQNSQGSQWASDDVNGPLLPIGQLVLCAKLPSCARLCKTQGLRLKGLCGRQGSPFPLWTASSTARALNWLFHRDHQPWDKVLGTAGTPGLTGAPLPPRPRLTGRLGKLLCVTVFAGVRWFDSRLPERL</sequence>
<evidence type="ECO:0000313" key="2">
    <source>
        <dbReference type="EMBL" id="KAH1168294.1"/>
    </source>
</evidence>
<gene>
    <name evidence="2" type="ORF">KIL84_003777</name>
</gene>
<evidence type="ECO:0000313" key="3">
    <source>
        <dbReference type="Proteomes" id="UP000827986"/>
    </source>
</evidence>
<comment type="caution">
    <text evidence="2">The sequence shown here is derived from an EMBL/GenBank/DDBJ whole genome shotgun (WGS) entry which is preliminary data.</text>
</comment>
<accession>A0A9D3WQ32</accession>
<protein>
    <submittedName>
        <fullName evidence="2">Uncharacterized protein</fullName>
    </submittedName>
</protein>
<name>A0A9D3WQ32_9SAUR</name>
<dbReference type="Proteomes" id="UP000827986">
    <property type="component" value="Unassembled WGS sequence"/>
</dbReference>
<reference evidence="2" key="1">
    <citation type="submission" date="2021-09" db="EMBL/GenBank/DDBJ databases">
        <title>The genome of Mauremys mutica provides insights into the evolution of semi-aquatic lifestyle.</title>
        <authorList>
            <person name="Gong S."/>
            <person name="Gao Y."/>
        </authorList>
    </citation>
    <scope>NUCLEOTIDE SEQUENCE</scope>
    <source>
        <strain evidence="2">MM-2020</strain>
        <tissue evidence="2">Muscle</tissue>
    </source>
</reference>
<feature type="compositionally biased region" description="Polar residues" evidence="1">
    <location>
        <begin position="33"/>
        <end position="44"/>
    </location>
</feature>
<dbReference type="EMBL" id="JAHDVG010000486">
    <property type="protein sequence ID" value="KAH1168294.1"/>
    <property type="molecule type" value="Genomic_DNA"/>
</dbReference>
<organism evidence="2 3">
    <name type="scientific">Mauremys mutica</name>
    <name type="common">yellowpond turtle</name>
    <dbReference type="NCBI Taxonomy" id="74926"/>
    <lineage>
        <taxon>Eukaryota</taxon>
        <taxon>Metazoa</taxon>
        <taxon>Chordata</taxon>
        <taxon>Craniata</taxon>
        <taxon>Vertebrata</taxon>
        <taxon>Euteleostomi</taxon>
        <taxon>Archelosauria</taxon>
        <taxon>Testudinata</taxon>
        <taxon>Testudines</taxon>
        <taxon>Cryptodira</taxon>
        <taxon>Durocryptodira</taxon>
        <taxon>Testudinoidea</taxon>
        <taxon>Geoemydidae</taxon>
        <taxon>Geoemydinae</taxon>
        <taxon>Mauremys</taxon>
    </lineage>
</organism>
<keyword evidence="3" id="KW-1185">Reference proteome</keyword>
<proteinExistence type="predicted"/>
<feature type="region of interest" description="Disordered" evidence="1">
    <location>
        <begin position="26"/>
        <end position="46"/>
    </location>
</feature>
<evidence type="ECO:0000256" key="1">
    <source>
        <dbReference type="SAM" id="MobiDB-lite"/>
    </source>
</evidence>